<evidence type="ECO:0000313" key="5">
    <source>
        <dbReference type="Proteomes" id="UP000046393"/>
    </source>
</evidence>
<evidence type="ECO:0000313" key="6">
    <source>
        <dbReference type="WBParaSite" id="SMUV_0001086401-mRNA-1"/>
    </source>
</evidence>
<dbReference type="GO" id="GO:0008270">
    <property type="term" value="F:zinc ion binding"/>
    <property type="evidence" value="ECO:0007669"/>
    <property type="project" value="UniProtKB-KW"/>
</dbReference>
<keyword evidence="1" id="KW-0863">Zinc-finger</keyword>
<feature type="transmembrane region" description="Helical" evidence="3">
    <location>
        <begin position="283"/>
        <end position="301"/>
    </location>
</feature>
<dbReference type="GO" id="GO:0003676">
    <property type="term" value="F:nucleic acid binding"/>
    <property type="evidence" value="ECO:0007669"/>
    <property type="project" value="InterPro"/>
</dbReference>
<dbReference type="WBParaSite" id="SMUV_0001086401-mRNA-1">
    <property type="protein sequence ID" value="SMUV_0001086401-mRNA-1"/>
    <property type="gene ID" value="SMUV_0001086401"/>
</dbReference>
<dbReference type="InterPro" id="IPR036875">
    <property type="entry name" value="Znf_CCHC_sf"/>
</dbReference>
<evidence type="ECO:0000256" key="2">
    <source>
        <dbReference type="SAM" id="MobiDB-lite"/>
    </source>
</evidence>
<accession>A0A0N5B0R2</accession>
<proteinExistence type="predicted"/>
<dbReference type="Gene3D" id="4.10.60.10">
    <property type="entry name" value="Zinc finger, CCHC-type"/>
    <property type="match status" value="2"/>
</dbReference>
<feature type="region of interest" description="Disordered" evidence="2">
    <location>
        <begin position="1"/>
        <end position="79"/>
    </location>
</feature>
<dbReference type="PANTHER" id="PTHR46242:SF1">
    <property type="entry name" value="ZINC FINGER CCHC DOMAIN-CONTAINING PROTEIN 9"/>
    <property type="match status" value="1"/>
</dbReference>
<feature type="compositionally biased region" description="Basic residues" evidence="2">
    <location>
        <begin position="1"/>
        <end position="10"/>
    </location>
</feature>
<sequence>MTRFARVKKSARAEKTEATPWSSLSKICKPESTSAEEAEISKTQHDLDSEASKNVRKNKFKNSSREGGSVEAPQSSRNNAFNEMSRKLDSCDQTLEDVKELVTDYVRKGLVSRADAGKVVKRWKNSERRRIGRQLSKSAKAACYLCRKAGHVYSECPERDEVNMGVGVCYKCGSLEHGSAKCPRKNVVGYPYAFCFICKRQGHISRECEQNANGIYPDGGSCNLCGSQDHLKKDCPDLNLKKNQKNKKGSKKFFKVLFYYYYFMLIFSCNFWNDLSPFLESDIWRHFLTYFLLIGTVALVGDNMVGGDEEVLIPDLPSNQQKLKRKEKMIRF</sequence>
<dbReference type="Proteomes" id="UP000046393">
    <property type="component" value="Unplaced"/>
</dbReference>
<keyword evidence="5" id="KW-1185">Reference proteome</keyword>
<dbReference type="GO" id="GO:0005730">
    <property type="term" value="C:nucleolus"/>
    <property type="evidence" value="ECO:0007669"/>
    <property type="project" value="TreeGrafter"/>
</dbReference>
<evidence type="ECO:0000256" key="3">
    <source>
        <dbReference type="SAM" id="Phobius"/>
    </source>
</evidence>
<feature type="compositionally biased region" description="Basic and acidic residues" evidence="2">
    <location>
        <begin position="39"/>
        <end position="53"/>
    </location>
</feature>
<feature type="transmembrane region" description="Helical" evidence="3">
    <location>
        <begin position="253"/>
        <end position="271"/>
    </location>
</feature>
<keyword evidence="3" id="KW-0812">Transmembrane</keyword>
<dbReference type="InterPro" id="IPR042246">
    <property type="entry name" value="ZCCHC9"/>
</dbReference>
<organism evidence="5 6">
    <name type="scientific">Syphacia muris</name>
    <dbReference type="NCBI Taxonomy" id="451379"/>
    <lineage>
        <taxon>Eukaryota</taxon>
        <taxon>Metazoa</taxon>
        <taxon>Ecdysozoa</taxon>
        <taxon>Nematoda</taxon>
        <taxon>Chromadorea</taxon>
        <taxon>Rhabditida</taxon>
        <taxon>Spirurina</taxon>
        <taxon>Oxyuridomorpha</taxon>
        <taxon>Oxyuroidea</taxon>
        <taxon>Oxyuridae</taxon>
        <taxon>Syphacia</taxon>
    </lineage>
</organism>
<evidence type="ECO:0000256" key="1">
    <source>
        <dbReference type="PROSITE-ProRule" id="PRU00047"/>
    </source>
</evidence>
<reference evidence="6" key="1">
    <citation type="submission" date="2017-02" db="UniProtKB">
        <authorList>
            <consortium name="WormBaseParasite"/>
        </authorList>
    </citation>
    <scope>IDENTIFICATION</scope>
</reference>
<dbReference type="STRING" id="451379.A0A0N5B0R2"/>
<dbReference type="Pfam" id="PF00098">
    <property type="entry name" value="zf-CCHC"/>
    <property type="match status" value="1"/>
</dbReference>
<feature type="compositionally biased region" description="Polar residues" evidence="2">
    <location>
        <begin position="19"/>
        <end position="35"/>
    </location>
</feature>
<dbReference type="SUPFAM" id="SSF57756">
    <property type="entry name" value="Retrovirus zinc finger-like domains"/>
    <property type="match status" value="2"/>
</dbReference>
<dbReference type="GO" id="GO:0019899">
    <property type="term" value="F:enzyme binding"/>
    <property type="evidence" value="ECO:0007669"/>
    <property type="project" value="UniProtKB-ARBA"/>
</dbReference>
<protein>
    <submittedName>
        <fullName evidence="6">CCHC-type domain-containing protein</fullName>
    </submittedName>
</protein>
<feature type="domain" description="CCHC-type" evidence="4">
    <location>
        <begin position="195"/>
        <end position="210"/>
    </location>
</feature>
<dbReference type="PANTHER" id="PTHR46242">
    <property type="entry name" value="ZINC FINGER CCHC DOMAIN-CONTAINING PROTEIN 9 ZCCHC9"/>
    <property type="match status" value="1"/>
</dbReference>
<keyword evidence="3" id="KW-0472">Membrane</keyword>
<dbReference type="InterPro" id="IPR001878">
    <property type="entry name" value="Znf_CCHC"/>
</dbReference>
<keyword evidence="1" id="KW-0862">Zinc</keyword>
<keyword evidence="3" id="KW-1133">Transmembrane helix</keyword>
<feature type="domain" description="CCHC-type" evidence="4">
    <location>
        <begin position="143"/>
        <end position="158"/>
    </location>
</feature>
<feature type="domain" description="CCHC-type" evidence="4">
    <location>
        <begin position="222"/>
        <end position="237"/>
    </location>
</feature>
<name>A0A0N5B0R2_9BILA</name>
<evidence type="ECO:0000259" key="4">
    <source>
        <dbReference type="PROSITE" id="PS50158"/>
    </source>
</evidence>
<dbReference type="SMART" id="SM00343">
    <property type="entry name" value="ZnF_C2HC"/>
    <property type="match status" value="4"/>
</dbReference>
<dbReference type="PROSITE" id="PS50158">
    <property type="entry name" value="ZF_CCHC"/>
    <property type="match status" value="3"/>
</dbReference>
<dbReference type="AlphaFoldDB" id="A0A0N5B0R2"/>
<keyword evidence="1" id="KW-0479">Metal-binding</keyword>